<proteinExistence type="predicted"/>
<dbReference type="InterPro" id="IPR028081">
    <property type="entry name" value="Leu-bd"/>
</dbReference>
<protein>
    <recommendedName>
        <fullName evidence="2">Leucine-binding protein domain-containing protein</fullName>
    </recommendedName>
</protein>
<name>A0A645HXS2_9ZZZZ</name>
<evidence type="ECO:0000313" key="3">
    <source>
        <dbReference type="EMBL" id="MPN43302.1"/>
    </source>
</evidence>
<sequence>MKQARAAGYTGTFMGGDGWGGVAGYASAEELEGSVYCSGYAAGTDDVKTFETAYKDAYGEEVPNMFAPLGYDAAMLMCNALSAAEDKGLETGSDDYKAAVIDAMKNTDGLKGVTGTYKFDQYNNPIKSAAIMKLEGGKEVFSEMF</sequence>
<dbReference type="PANTHER" id="PTHR30483:SF6">
    <property type="entry name" value="PERIPLASMIC BINDING PROTEIN OF ABC TRANSPORTER FOR NATURAL AMINO ACIDS"/>
    <property type="match status" value="1"/>
</dbReference>
<reference evidence="3" key="1">
    <citation type="submission" date="2019-08" db="EMBL/GenBank/DDBJ databases">
        <authorList>
            <person name="Kucharzyk K."/>
            <person name="Murdoch R.W."/>
            <person name="Higgins S."/>
            <person name="Loffler F."/>
        </authorList>
    </citation>
    <scope>NUCLEOTIDE SEQUENCE</scope>
</reference>
<dbReference type="AlphaFoldDB" id="A0A645HXS2"/>
<evidence type="ECO:0000256" key="1">
    <source>
        <dbReference type="ARBA" id="ARBA00022729"/>
    </source>
</evidence>
<organism evidence="3">
    <name type="scientific">bioreactor metagenome</name>
    <dbReference type="NCBI Taxonomy" id="1076179"/>
    <lineage>
        <taxon>unclassified sequences</taxon>
        <taxon>metagenomes</taxon>
        <taxon>ecological metagenomes</taxon>
    </lineage>
</organism>
<dbReference type="InterPro" id="IPR051010">
    <property type="entry name" value="BCAA_transport"/>
</dbReference>
<dbReference type="Gene3D" id="3.40.50.2300">
    <property type="match status" value="2"/>
</dbReference>
<dbReference type="EMBL" id="VSSQ01101618">
    <property type="protein sequence ID" value="MPN43302.1"/>
    <property type="molecule type" value="Genomic_DNA"/>
</dbReference>
<dbReference type="Pfam" id="PF13458">
    <property type="entry name" value="Peripla_BP_6"/>
    <property type="match status" value="1"/>
</dbReference>
<gene>
    <name evidence="3" type="ORF">SDC9_190861</name>
</gene>
<accession>A0A645HXS2</accession>
<evidence type="ECO:0000259" key="2">
    <source>
        <dbReference type="Pfam" id="PF13458"/>
    </source>
</evidence>
<dbReference type="PANTHER" id="PTHR30483">
    <property type="entry name" value="LEUCINE-SPECIFIC-BINDING PROTEIN"/>
    <property type="match status" value="1"/>
</dbReference>
<feature type="domain" description="Leucine-binding protein" evidence="2">
    <location>
        <begin position="1"/>
        <end position="137"/>
    </location>
</feature>
<dbReference type="SUPFAM" id="SSF53822">
    <property type="entry name" value="Periplasmic binding protein-like I"/>
    <property type="match status" value="1"/>
</dbReference>
<comment type="caution">
    <text evidence="3">The sequence shown here is derived from an EMBL/GenBank/DDBJ whole genome shotgun (WGS) entry which is preliminary data.</text>
</comment>
<keyword evidence="1" id="KW-0732">Signal</keyword>
<dbReference type="InterPro" id="IPR028082">
    <property type="entry name" value="Peripla_BP_I"/>
</dbReference>